<feature type="transmembrane region" description="Helical" evidence="2">
    <location>
        <begin position="912"/>
        <end position="934"/>
    </location>
</feature>
<sequence length="1702" mass="187697">KSVPAHSNLTLEVHWGGFSVPGKVTGLITLQTAYHKSVHPFRFFVGLGELLMIPNRIVVDGLFPGKRVHRNLIIQSNYTSHTELTRLQLLAAMHSLPHSIRLLSDFATSTQTGADLSSSAIQLIPNKPTLIGSLIFDPSLDCSDWFSKQASRDQSEASDELCYTGFTLDSDAGRAFIRAMSRDRSDMNSSSDWMHTFHSGMQANAQLYIALRSAWITKQNSLSPAKSMTQSGTLDAYVSFGASMEQTQFLGDLSVSFIWPRIVSSSKRPSSCTVNSPLSKRVLQSDAYPSFAFGQALRAHFPTTTWHDHLFCDLVIINPSDLPLLIQPVLLDAVYDIHTNLTEYVSPASPLGSFLHTLGQPASPDVFSKLSKLIVGTFSMQFLDPSSLGDAWTYHYDQEHLGPPNCCPTIFLPPSIGRATLRLTFTPDAISATSAHYPTRVVSEASHNLLLIRNNLTALEPVWLTARQGRAALAVGVLPTQSKVSAVVSNTSPDYTFVDLNESESVQVLFEALWIRPRENNTHVELIFSEQTEYVTDKQSVLPGQSLTTLNLDFKKKFFWPFCTLFDDPNFAHTVLNTMLPIGRQSSSAATRESTKPTDMLVTLSIRRLLILVNTGDVPIEVPLLVLGPDSNVHSLFDHATGTVESDPLACIYSSFTLTPCLVPKDYIGTNERARPKPTSLVIKPGAHLTLKIAYHPDFVRTSVTARIWILAFPQSTPSGNKLNAIWNVCVNHTDSGSSFADCLTSSMLHMPLIRLSASFPWSFLKVCLDVLPRPWIEAFMWTPILLLFSINLCGVLFLGLGDAIRMHDAHLRLRQTIDRLPVNALPDPSRVFSFEHLVNGTPFSNVNPVGTVNKSSGARERSKSPDMVEQQIALKKLPLLLTPRSTCVEAVEPGPDTPSSSRVMRMAFSTLFFVGLVVRFIRVFFFLIVFSSFQRIRILIRRPSVVRSTSPADSSPVQKRSKNITSNVVSPHTIFSADDKYFDSDEGSAKNVRTDNKAYTKSQSKHSTSDSLRYTGGTREDFLRWTSSPENRSSDLFKASARRKRLSKTETSLPSEIGNTQFLDQSAKTDRESISPVHDTQGREGYRSSTGTSRSKGKDASMSEAKIAAAVRATMRLAEEANSQARRKAAVTKQNGQDKTRVSYSSASSSSGPDQDGVKNMPLNLLRSKLEHSVAAKGVSKTAAIAGCKSDVRSTEEPPHSSCIHNPIDAHAQSNSNRSSTDDRSSTNTIQPNVFNDYPQSLFGLIIPFVGHSIQGVGEPELGICWPSIRDNNATGFTAPPSIRIPRPWDEAVAEVTNLCDPESVCWYDSSLSSSSSRDSPDVAMHRIAAESQAFADALMHCLPEPRGMHPSNRGEQRICFQRSARNMRMVPSTTDPPQAFSFRPTEFPELPNSRMSWTSGYGRPVKHNSNADDVVTLPISFSDPFVSIPTAEVGTVTCSEPENRFAVDSLDSLLPDRSSLDLFCTTNLDLRRNLDDNAVSFYFAHPVDYGDLRTRNVDPLDVPSNLWPGIHTSHSFYELPQITEARRLCMLEHEGRSQYSHHLLSSDSSVLVDAESCNTPNKSALHSETSQSSEIASLSSLPNSLTGMPTLMLEQPSSVSCSWVPSTNSADDWRQKPDENVLNKVPPPEYLIFQPWQPVNAISTTDLLNYLGLDETDEILSFGPTFSYHNQNNSSISTAASAPLHNSPVGFELRHVDAEP</sequence>
<keyword evidence="2" id="KW-0472">Membrane</keyword>
<dbReference type="PANTHER" id="PTHR22050:SF0">
    <property type="entry name" value="TRANSMEMBRANE PROTEIN 131 HOMOLOG"/>
    <property type="match status" value="1"/>
</dbReference>
<keyword evidence="2" id="KW-0812">Transmembrane</keyword>
<dbReference type="PANTHER" id="PTHR22050">
    <property type="entry name" value="RW1 PROTEIN HOMOLOG"/>
    <property type="match status" value="1"/>
</dbReference>
<reference evidence="3" key="1">
    <citation type="submission" date="2019-05" db="EMBL/GenBank/DDBJ databases">
        <title>Annotation for the trematode Paragonimus heterotremus.</title>
        <authorList>
            <person name="Choi Y.-J."/>
        </authorList>
    </citation>
    <scope>NUCLEOTIDE SEQUENCE</scope>
    <source>
        <strain evidence="3">LC</strain>
    </source>
</reference>
<feature type="region of interest" description="Disordered" evidence="1">
    <location>
        <begin position="1191"/>
        <end position="1234"/>
    </location>
</feature>
<organism evidence="3 4">
    <name type="scientific">Paragonimus heterotremus</name>
    <dbReference type="NCBI Taxonomy" id="100268"/>
    <lineage>
        <taxon>Eukaryota</taxon>
        <taxon>Metazoa</taxon>
        <taxon>Spiralia</taxon>
        <taxon>Lophotrochozoa</taxon>
        <taxon>Platyhelminthes</taxon>
        <taxon>Trematoda</taxon>
        <taxon>Digenea</taxon>
        <taxon>Plagiorchiida</taxon>
        <taxon>Troglotremata</taxon>
        <taxon>Troglotrematidae</taxon>
        <taxon>Paragonimus</taxon>
    </lineage>
</organism>
<accession>A0A8J4THW5</accession>
<evidence type="ECO:0000256" key="2">
    <source>
        <dbReference type="SAM" id="Phobius"/>
    </source>
</evidence>
<dbReference type="OrthoDB" id="6247395at2759"/>
<protein>
    <recommendedName>
        <fullName evidence="5">Transmembrane protein 131-like N-terminal domain-containing protein</fullName>
    </recommendedName>
</protein>
<comment type="caution">
    <text evidence="3">The sequence shown here is derived from an EMBL/GenBank/DDBJ whole genome shotgun (WGS) entry which is preliminary data.</text>
</comment>
<evidence type="ECO:0000313" key="4">
    <source>
        <dbReference type="Proteomes" id="UP000748531"/>
    </source>
</evidence>
<feature type="non-terminal residue" evidence="3">
    <location>
        <position position="1"/>
    </location>
</feature>
<feature type="region of interest" description="Disordered" evidence="1">
    <location>
        <begin position="1120"/>
        <end position="1161"/>
    </location>
</feature>
<proteinExistence type="predicted"/>
<feature type="transmembrane region" description="Helical" evidence="2">
    <location>
        <begin position="779"/>
        <end position="805"/>
    </location>
</feature>
<feature type="compositionally biased region" description="Polar residues" evidence="1">
    <location>
        <begin position="1050"/>
        <end position="1067"/>
    </location>
</feature>
<evidence type="ECO:0000313" key="3">
    <source>
        <dbReference type="EMBL" id="KAF5401701.1"/>
    </source>
</evidence>
<feature type="compositionally biased region" description="Basic and acidic residues" evidence="1">
    <location>
        <begin position="1191"/>
        <end position="1200"/>
    </location>
</feature>
<evidence type="ECO:0000256" key="1">
    <source>
        <dbReference type="SAM" id="MobiDB-lite"/>
    </source>
</evidence>
<keyword evidence="2" id="KW-1133">Transmembrane helix</keyword>
<dbReference type="GO" id="GO:0016020">
    <property type="term" value="C:membrane"/>
    <property type="evidence" value="ECO:0007669"/>
    <property type="project" value="TreeGrafter"/>
</dbReference>
<keyword evidence="4" id="KW-1185">Reference proteome</keyword>
<gene>
    <name evidence="3" type="ORF">PHET_05008</name>
</gene>
<feature type="region of interest" description="Disordered" evidence="1">
    <location>
        <begin position="1037"/>
        <end position="1104"/>
    </location>
</feature>
<dbReference type="EMBL" id="LUCH01002297">
    <property type="protein sequence ID" value="KAF5401701.1"/>
    <property type="molecule type" value="Genomic_DNA"/>
</dbReference>
<name>A0A8J4THW5_9TREM</name>
<dbReference type="InterPro" id="IPR039877">
    <property type="entry name" value="TMEM131-like"/>
</dbReference>
<feature type="compositionally biased region" description="Polar residues" evidence="1">
    <location>
        <begin position="1000"/>
        <end position="1013"/>
    </location>
</feature>
<feature type="region of interest" description="Disordered" evidence="1">
    <location>
        <begin position="985"/>
        <end position="1014"/>
    </location>
</feature>
<dbReference type="Proteomes" id="UP000748531">
    <property type="component" value="Unassembled WGS sequence"/>
</dbReference>
<evidence type="ECO:0008006" key="5">
    <source>
        <dbReference type="Google" id="ProtNLM"/>
    </source>
</evidence>